<evidence type="ECO:0000313" key="2">
    <source>
        <dbReference type="EMBL" id="CAH1208021.1"/>
    </source>
</evidence>
<dbReference type="RefSeq" id="WP_236343127.1">
    <property type="nucleotide sequence ID" value="NZ_CAKMMF010000014.1"/>
</dbReference>
<dbReference type="PANTHER" id="PTHR36832:SF2">
    <property type="entry name" value="INTEGRAL MEMBRANE PROTEIN"/>
    <property type="match status" value="1"/>
</dbReference>
<evidence type="ECO:0000313" key="3">
    <source>
        <dbReference type="Proteomes" id="UP000838686"/>
    </source>
</evidence>
<evidence type="ECO:0000256" key="1">
    <source>
        <dbReference type="SAM" id="Phobius"/>
    </source>
</evidence>
<feature type="transmembrane region" description="Helical" evidence="1">
    <location>
        <begin position="226"/>
        <end position="246"/>
    </location>
</feature>
<keyword evidence="1" id="KW-0812">Transmembrane</keyword>
<dbReference type="PANTHER" id="PTHR36832">
    <property type="entry name" value="SLR1174 PROTEIN-RELATED"/>
    <property type="match status" value="1"/>
</dbReference>
<feature type="transmembrane region" description="Helical" evidence="1">
    <location>
        <begin position="173"/>
        <end position="190"/>
    </location>
</feature>
<feature type="transmembrane region" description="Helical" evidence="1">
    <location>
        <begin position="21"/>
        <end position="42"/>
    </location>
</feature>
<accession>A0ABM9CC44</accession>
<dbReference type="InterPro" id="IPR010390">
    <property type="entry name" value="ABC-2_transporter-like"/>
</dbReference>
<reference evidence="2" key="1">
    <citation type="submission" date="2022-01" db="EMBL/GenBank/DDBJ databases">
        <authorList>
            <person name="Criscuolo A."/>
        </authorList>
    </citation>
    <scope>NUCLEOTIDE SEQUENCE</scope>
    <source>
        <strain evidence="2">CIP111893</strain>
    </source>
</reference>
<keyword evidence="1" id="KW-0472">Membrane</keyword>
<feature type="transmembrane region" description="Helical" evidence="1">
    <location>
        <begin position="110"/>
        <end position="128"/>
    </location>
</feature>
<proteinExistence type="predicted"/>
<name>A0ABM9CC44_9BACL</name>
<dbReference type="Proteomes" id="UP000838686">
    <property type="component" value="Unassembled WGS sequence"/>
</dbReference>
<gene>
    <name evidence="2" type="ORF">PAECIP111893_02823</name>
</gene>
<dbReference type="EMBL" id="CAKMMF010000014">
    <property type="protein sequence ID" value="CAH1208021.1"/>
    <property type="molecule type" value="Genomic_DNA"/>
</dbReference>
<protein>
    <recommendedName>
        <fullName evidence="4">ABC-2 type transport system permease protein</fullName>
    </recommendedName>
</protein>
<feature type="transmembrane region" description="Helical" evidence="1">
    <location>
        <begin position="140"/>
        <end position="167"/>
    </location>
</feature>
<comment type="caution">
    <text evidence="2">The sequence shown here is derived from an EMBL/GenBank/DDBJ whole genome shotgun (WGS) entry which is preliminary data.</text>
</comment>
<evidence type="ECO:0008006" key="4">
    <source>
        <dbReference type="Google" id="ProtNLM"/>
    </source>
</evidence>
<organism evidence="2 3">
    <name type="scientific">Paenibacillus plantiphilus</name>
    <dbReference type="NCBI Taxonomy" id="2905650"/>
    <lineage>
        <taxon>Bacteria</taxon>
        <taxon>Bacillati</taxon>
        <taxon>Bacillota</taxon>
        <taxon>Bacilli</taxon>
        <taxon>Bacillales</taxon>
        <taxon>Paenibacillaceae</taxon>
        <taxon>Paenibacillus</taxon>
    </lineage>
</organism>
<dbReference type="Pfam" id="PF06182">
    <property type="entry name" value="ABC2_membrane_6"/>
    <property type="match status" value="1"/>
</dbReference>
<sequence length="258" mass="29293">MLFLVLARKSYLRNLQYRGAHLVHNIASAIFGFIYISIWTGIGQSHTLGEYGIDGMVAYIAFNQASLWVTTFINNGLGIQQSVRTGGIAIDLMRPVPLFYQLMCKEWGQIAYQFIYKFLPIYTLYIFVLPLQVPTSMLTFLWTAVALALAAFISICINFLIGAVALWTMESGSLFWVNYAFSMLLSGFLIPIEWLPGWLRFISHASFYPFLHYVPTRIYLGMESPWTLIGSLCWGVLLLCACLLATHLMRRRLEVQGG</sequence>
<keyword evidence="1" id="KW-1133">Transmembrane helix</keyword>
<keyword evidence="3" id="KW-1185">Reference proteome</keyword>